<keyword evidence="3" id="KW-1185">Reference proteome</keyword>
<dbReference type="EMBL" id="ML977507">
    <property type="protein sequence ID" value="KAF2128833.1"/>
    <property type="molecule type" value="Genomic_DNA"/>
</dbReference>
<proteinExistence type="predicted"/>
<dbReference type="GeneID" id="54403301"/>
<sequence length="145" mass="16529">MSTTFVNRVVRFNIPSNSMRIHLTEAHRGSQYDHCSKIPYVKCIVLAAHVSWTSCLHTKPYSISRSFFLLLNKSLLYYLISTLIISIQAIPFTHSLLPVVDMGIQLECNDLDHFSACLYSRHISTFRTLCQASLTNGCFARRKDA</sequence>
<evidence type="ECO:0000256" key="1">
    <source>
        <dbReference type="SAM" id="Phobius"/>
    </source>
</evidence>
<accession>A0A6A6AC67</accession>
<evidence type="ECO:0000313" key="3">
    <source>
        <dbReference type="Proteomes" id="UP000799771"/>
    </source>
</evidence>
<protein>
    <submittedName>
        <fullName evidence="2">Uncharacterized protein</fullName>
    </submittedName>
</protein>
<organism evidence="2 3">
    <name type="scientific">Dothidotthia symphoricarpi CBS 119687</name>
    <dbReference type="NCBI Taxonomy" id="1392245"/>
    <lineage>
        <taxon>Eukaryota</taxon>
        <taxon>Fungi</taxon>
        <taxon>Dikarya</taxon>
        <taxon>Ascomycota</taxon>
        <taxon>Pezizomycotina</taxon>
        <taxon>Dothideomycetes</taxon>
        <taxon>Pleosporomycetidae</taxon>
        <taxon>Pleosporales</taxon>
        <taxon>Dothidotthiaceae</taxon>
        <taxon>Dothidotthia</taxon>
    </lineage>
</organism>
<dbReference type="Proteomes" id="UP000799771">
    <property type="component" value="Unassembled WGS sequence"/>
</dbReference>
<keyword evidence="1" id="KW-1133">Transmembrane helix</keyword>
<keyword evidence="1" id="KW-0812">Transmembrane</keyword>
<dbReference type="RefSeq" id="XP_033523222.1">
    <property type="nucleotide sequence ID" value="XM_033662869.1"/>
</dbReference>
<dbReference type="AlphaFoldDB" id="A0A6A6AC67"/>
<feature type="transmembrane region" description="Helical" evidence="1">
    <location>
        <begin position="75"/>
        <end position="97"/>
    </location>
</feature>
<reference evidence="2" key="1">
    <citation type="journal article" date="2020" name="Stud. Mycol.">
        <title>101 Dothideomycetes genomes: a test case for predicting lifestyles and emergence of pathogens.</title>
        <authorList>
            <person name="Haridas S."/>
            <person name="Albert R."/>
            <person name="Binder M."/>
            <person name="Bloem J."/>
            <person name="Labutti K."/>
            <person name="Salamov A."/>
            <person name="Andreopoulos B."/>
            <person name="Baker S."/>
            <person name="Barry K."/>
            <person name="Bills G."/>
            <person name="Bluhm B."/>
            <person name="Cannon C."/>
            <person name="Castanera R."/>
            <person name="Culley D."/>
            <person name="Daum C."/>
            <person name="Ezra D."/>
            <person name="Gonzalez J."/>
            <person name="Henrissat B."/>
            <person name="Kuo A."/>
            <person name="Liang C."/>
            <person name="Lipzen A."/>
            <person name="Lutzoni F."/>
            <person name="Magnuson J."/>
            <person name="Mondo S."/>
            <person name="Nolan M."/>
            <person name="Ohm R."/>
            <person name="Pangilinan J."/>
            <person name="Park H.-J."/>
            <person name="Ramirez L."/>
            <person name="Alfaro M."/>
            <person name="Sun H."/>
            <person name="Tritt A."/>
            <person name="Yoshinaga Y."/>
            <person name="Zwiers L.-H."/>
            <person name="Turgeon B."/>
            <person name="Goodwin S."/>
            <person name="Spatafora J."/>
            <person name="Crous P."/>
            <person name="Grigoriev I."/>
        </authorList>
    </citation>
    <scope>NUCLEOTIDE SEQUENCE</scope>
    <source>
        <strain evidence="2">CBS 119687</strain>
    </source>
</reference>
<keyword evidence="1" id="KW-0472">Membrane</keyword>
<gene>
    <name evidence="2" type="ORF">P153DRAFT_26579</name>
</gene>
<evidence type="ECO:0000313" key="2">
    <source>
        <dbReference type="EMBL" id="KAF2128833.1"/>
    </source>
</evidence>
<name>A0A6A6AC67_9PLEO</name>